<dbReference type="SMART" id="SM00261">
    <property type="entry name" value="FU"/>
    <property type="match status" value="9"/>
</dbReference>
<dbReference type="InterPro" id="IPR000742">
    <property type="entry name" value="EGF"/>
</dbReference>
<gene>
    <name evidence="3" type="ORF">FGO68_gene6423</name>
</gene>
<dbReference type="SUPFAM" id="SSF49265">
    <property type="entry name" value="Fibronectin type III"/>
    <property type="match status" value="3"/>
</dbReference>
<dbReference type="Gene3D" id="2.60.40.10">
    <property type="entry name" value="Immunoglobulins"/>
    <property type="match status" value="5"/>
</dbReference>
<sequence>MNSISTSPQWSVSVISVKISVSLPQNNGAAVNSYIVKIKPKTGSTYFTELVSCDGSSPTFVSTRECLIPHATLRAAPFNLVKGDSIIGIVNAANIKGYNASYSNPNSATAYVEDVPDKMGSVTRNTGQTWSTQFTMYFTAQNQYTTAAGGQTCQILSYHVQRDQGNNTNNGTADVWTDLKGLASNDTSTSVTATAGIVGGTTYKVRVRSLNKHGWGPWASVVNIRAAAVPNAPPSVSTTNSTLWIIISWTEPFNNGLNITQYKVEILRKVGTWSTNSECDATTNQTIIANRQCYITMQALRSTTYGYAYSEVPVFRVSAYNLETWGNSQQTSGGASIQTEPAQPAVVMTNNVAATNDLQIQVYWTAITGIANWKGYEVHAYEVWWQDKDGTFAYELLYNDTKPFQLTYTHKNKGSTPDVGDTSYPTQAIVGGTRYKFKYRAVNIHGPGPYSTEVLFYASTIPDKLDPATTSLLNSTVTIAWLPTPNDHKQTVTAYRVKVRNKAGTFVEDTAICNGVKAAVVSSLKCSAAMLLFTTNLNLAIDDLIVVQVEAMNVMGYSIASNSNTDGITAKKLPQTAPSSLSRGVNTGKTVVHLNWVGITANVDTGGQDVDYKVYFDKSTGGTSWYTLTDTTTNLTTYTDSSSFGVGKAYQFKVAAFNDFGVGPQSTAFTVWAAIAPSGLADPTTTLNLLTYVEEDDIILIDWVPPTDDGGLAVSYKIEVMNSVGAWLEVDQPNECSEKGTITNYFLPQATTANAVTQCSMLISKLKSRWGLAIGNTVLARITAFQVVGSVTTTLSGAGTAVIPDPPCFRTTFPRIIGGTNSQTSILAIDVDSLGNIVAGGYSQDSGLLGKTATSTLPIVHYIAKGNYYAWGKYIETSDGVSATLFTTILDITFRYDGQKIALVLDRANYAAAYTVVVLNVDGSLYGAFKEGTNQKGKVNITGTLFDNSNFITLAVDASQDGSDSKKYAQIVRFSVANPSASSITPAFYIQGGAINRISQSIGLLRIKSDITSIYASALIQDTTQNRRTILAKVTLSSGAVTKYFHYTTQPVTADYNTDTTMATIRRMSLYEDDLTTLQIVGACIVSQDGYRIHFGQFIFSTNQLFTVLTSSVVNRWYCLGMFQRTANTAYTLYNDRSLDSPTGYTLYYGKIDYNNKKIDSIPVLNHDGPNTYYGAFFVHSARFYYWGDTNKVKTSSTFNYAQQVGFLNIYDQQETLSCTSGSQVYNFASAPLSITLDAIVSANMNWVTTGYTSGPNFAAQTGKNFKPFALTGGLFVLNLKEPISNNTFCPIVTNPTPATVQGPVIPKTMLSYDPDASSYPNQEVSFTPFTVSKTCPDQVNYYSTFIADDSSPLPAFMLFDPSNTKYIFSINNPQHVGTYNMILQATIGNNKTTQVVFTVQVASPCLGLTINVPVLASPPTYDISDLVPTYVDLNWQVVSPPTPSCGEINFMFKMFNNTPGGVVDTNIFSIVNTTNGLQRIKIWTQSIPAAKTWTDLKIEARLQGDVVKNYVFTIIITNKCALTQINPVVITDQIYYTGRDAIDYSFVWPETVGVCGPITYSANEYLAGTPSSNNSLDAGVFAYPKPSGGNNTLRIYTWDDSKVGIYQVRVWASLGVGGFQQSSTIFNVQIIKDPCSYFPYVTSFAEDLTLWINQTDQVALIPPYVMNDTAWSCNFTYEIRTGTGAALDSAFVLRETVLEGAGPNLTLVTTDKTKVDLSPQVVRVRGWPKRQNTTSQQFTFRIFVAYLDKSDCPSGQYYNTASELCLNCNSPCITCKGSATTCTWCIPGYTFIDSTSTCVQTTALTECPLGTIKDAYMGFCRSCPDFCTACSSTDNCTACVRNYYLATTNNVNYGCFSPKSCPAGYRMDDAQGCLPCSSNCASCPSATVCNLCKDTYYLDTLTNQCTQTCPNGYYGDAASKVCMMCSPACKTCVTNNYTCTSCNDIGATKYYLYESTCVTRCPYIGYFQNQPARTCVPCKSACKICVNAFDDCIVCNPGSVISGRECLNSCPEGYYITVIGTCFQCDPACSRCQGSQNSMCSECVPGQYLTQTTCESKCNNPLFPDNPTKSCLACPYYCNQCTNANNCMKCKTGYQQLPQDCLGEMFLRVNTSMSLTAPINSALVSETFDPTSAAFEIWFKADNIFSMYQEIILGLSPYKMRKKNGVAQVQLNFGDNNYCDSKNLKSNQWYHFAVSMTEENGGALNCYIDGETIAVGQIPVATIATNIQKFKEVSFGTSVDIKTSESRFNGYLKEFRWWKKTRSQFQITKFRFTAITTLSDFNPPNELLAYWKFDEKRSQTSFIDFASKGSLSYDPTPTGFKLADLMEMREIYLKMCPEGTFIYFNETLGYYNCTACHESCGNCDAETSTSCTSCISPYKLLETEQKCIITADCPAGYYQDANKNCWPCHPYCTDCYGGDQYQCTACQKGYFKAYKRAGCVDSCPRGLYGNYLTQSCSANPKVTSLYPEDNLVVQYGEFIDLFATAMAGQSQRLVTQQISRRMRQSHTLEKIYSECTSIIILLSPISIITSPFM</sequence>
<dbReference type="CDD" id="cd00064">
    <property type="entry name" value="FU"/>
    <property type="match status" value="6"/>
</dbReference>
<dbReference type="SUPFAM" id="SSF57184">
    <property type="entry name" value="Growth factor receptor domain"/>
    <property type="match status" value="4"/>
</dbReference>
<dbReference type="InterPro" id="IPR013320">
    <property type="entry name" value="ConA-like_dom_sf"/>
</dbReference>
<name>A0A8J8SYJ2_HALGN</name>
<dbReference type="InterPro" id="IPR013783">
    <property type="entry name" value="Ig-like_fold"/>
</dbReference>
<dbReference type="OrthoDB" id="311164at2759"/>
<dbReference type="SMART" id="SM00060">
    <property type="entry name" value="FN3"/>
    <property type="match status" value="4"/>
</dbReference>
<protein>
    <recommendedName>
        <fullName evidence="2">Fibronectin type-III domain-containing protein</fullName>
    </recommendedName>
</protein>
<dbReference type="InterPro" id="IPR003961">
    <property type="entry name" value="FN3_dom"/>
</dbReference>
<evidence type="ECO:0000256" key="1">
    <source>
        <dbReference type="ARBA" id="ARBA00023157"/>
    </source>
</evidence>
<evidence type="ECO:0000313" key="3">
    <source>
        <dbReference type="EMBL" id="TNV75036.1"/>
    </source>
</evidence>
<dbReference type="CDD" id="cd00063">
    <property type="entry name" value="FN3"/>
    <property type="match status" value="3"/>
</dbReference>
<evidence type="ECO:0000259" key="2">
    <source>
        <dbReference type="PROSITE" id="PS50853"/>
    </source>
</evidence>
<reference evidence="3" key="1">
    <citation type="submission" date="2019-06" db="EMBL/GenBank/DDBJ databases">
        <authorList>
            <person name="Zheng W."/>
        </authorList>
    </citation>
    <scope>NUCLEOTIDE SEQUENCE</scope>
    <source>
        <strain evidence="3">QDHG01</strain>
    </source>
</reference>
<dbReference type="Proteomes" id="UP000785679">
    <property type="component" value="Unassembled WGS sequence"/>
</dbReference>
<dbReference type="PROSITE" id="PS50853">
    <property type="entry name" value="FN3"/>
    <property type="match status" value="2"/>
</dbReference>
<dbReference type="SUPFAM" id="SSF49899">
    <property type="entry name" value="Concanavalin A-like lectins/glucanases"/>
    <property type="match status" value="1"/>
</dbReference>
<dbReference type="InterPro" id="IPR036116">
    <property type="entry name" value="FN3_sf"/>
</dbReference>
<dbReference type="PANTHER" id="PTHR15332">
    <property type="entry name" value="PROPROTEIN CONVERTASE SUBTILISIN_KEXIN TYPE 5-LIKE"/>
    <property type="match status" value="1"/>
</dbReference>
<organism evidence="3 4">
    <name type="scientific">Halteria grandinella</name>
    <dbReference type="NCBI Taxonomy" id="5974"/>
    <lineage>
        <taxon>Eukaryota</taxon>
        <taxon>Sar</taxon>
        <taxon>Alveolata</taxon>
        <taxon>Ciliophora</taxon>
        <taxon>Intramacronucleata</taxon>
        <taxon>Spirotrichea</taxon>
        <taxon>Stichotrichia</taxon>
        <taxon>Sporadotrichida</taxon>
        <taxon>Halteriidae</taxon>
        <taxon>Halteria</taxon>
    </lineage>
</organism>
<proteinExistence type="predicted"/>
<dbReference type="InterPro" id="IPR009030">
    <property type="entry name" value="Growth_fac_rcpt_cys_sf"/>
</dbReference>
<accession>A0A8J8SYJ2</accession>
<feature type="domain" description="Fibronectin type-III" evidence="2">
    <location>
        <begin position="577"/>
        <end position="678"/>
    </location>
</feature>
<dbReference type="Gene3D" id="2.10.220.10">
    <property type="entry name" value="Hormone Receptor, Insulin-like Growth Factor Receptor 1, Chain A, domain 2"/>
    <property type="match status" value="6"/>
</dbReference>
<dbReference type="Gene3D" id="2.60.120.200">
    <property type="match status" value="1"/>
</dbReference>
<dbReference type="EMBL" id="RRYP01016514">
    <property type="protein sequence ID" value="TNV75036.1"/>
    <property type="molecule type" value="Genomic_DNA"/>
</dbReference>
<feature type="domain" description="Fibronectin type-III" evidence="2">
    <location>
        <begin position="343"/>
        <end position="463"/>
    </location>
</feature>
<evidence type="ECO:0000313" key="4">
    <source>
        <dbReference type="Proteomes" id="UP000785679"/>
    </source>
</evidence>
<keyword evidence="1" id="KW-1015">Disulfide bond</keyword>
<dbReference type="SMART" id="SM00181">
    <property type="entry name" value="EGF"/>
    <property type="match status" value="9"/>
</dbReference>
<keyword evidence="4" id="KW-1185">Reference proteome</keyword>
<comment type="caution">
    <text evidence="3">The sequence shown here is derived from an EMBL/GenBank/DDBJ whole genome shotgun (WGS) entry which is preliminary data.</text>
</comment>
<dbReference type="PANTHER" id="PTHR15332:SF175">
    <property type="entry name" value="PROPROTEIN CONVERTASE SUBTILISIN_KEXIN TYPE 5-LIKE"/>
    <property type="match status" value="1"/>
</dbReference>
<dbReference type="InterPro" id="IPR006212">
    <property type="entry name" value="Furin_repeat"/>
</dbReference>